<comment type="caution">
    <text evidence="2">The sequence shown here is derived from an EMBL/GenBank/DDBJ whole genome shotgun (WGS) entry which is preliminary data.</text>
</comment>
<feature type="region of interest" description="Disordered" evidence="1">
    <location>
        <begin position="668"/>
        <end position="695"/>
    </location>
</feature>
<accession>A0A6L2J6X3</accession>
<feature type="compositionally biased region" description="Basic and acidic residues" evidence="1">
    <location>
        <begin position="934"/>
        <end position="943"/>
    </location>
</feature>
<dbReference type="Pfam" id="PF14223">
    <property type="entry name" value="Retrotran_gag_2"/>
    <property type="match status" value="1"/>
</dbReference>
<proteinExistence type="predicted"/>
<feature type="compositionally biased region" description="Polar residues" evidence="1">
    <location>
        <begin position="968"/>
        <end position="979"/>
    </location>
</feature>
<dbReference type="AlphaFoldDB" id="A0A6L2J6X3"/>
<organism evidence="2">
    <name type="scientific">Tanacetum cinerariifolium</name>
    <name type="common">Dalmatian daisy</name>
    <name type="synonym">Chrysanthemum cinerariifolium</name>
    <dbReference type="NCBI Taxonomy" id="118510"/>
    <lineage>
        <taxon>Eukaryota</taxon>
        <taxon>Viridiplantae</taxon>
        <taxon>Streptophyta</taxon>
        <taxon>Embryophyta</taxon>
        <taxon>Tracheophyta</taxon>
        <taxon>Spermatophyta</taxon>
        <taxon>Magnoliopsida</taxon>
        <taxon>eudicotyledons</taxon>
        <taxon>Gunneridae</taxon>
        <taxon>Pentapetalae</taxon>
        <taxon>asterids</taxon>
        <taxon>campanulids</taxon>
        <taxon>Asterales</taxon>
        <taxon>Asteraceae</taxon>
        <taxon>Asteroideae</taxon>
        <taxon>Anthemideae</taxon>
        <taxon>Anthemidinae</taxon>
        <taxon>Tanacetum</taxon>
    </lineage>
</organism>
<feature type="region of interest" description="Disordered" evidence="1">
    <location>
        <begin position="785"/>
        <end position="812"/>
    </location>
</feature>
<evidence type="ECO:0000256" key="1">
    <source>
        <dbReference type="SAM" id="MobiDB-lite"/>
    </source>
</evidence>
<reference evidence="2" key="1">
    <citation type="journal article" date="2019" name="Sci. Rep.">
        <title>Draft genome of Tanacetum cinerariifolium, the natural source of mosquito coil.</title>
        <authorList>
            <person name="Yamashiro T."/>
            <person name="Shiraishi A."/>
            <person name="Satake H."/>
            <person name="Nakayama K."/>
        </authorList>
    </citation>
    <scope>NUCLEOTIDE SEQUENCE</scope>
</reference>
<dbReference type="EMBL" id="BKCJ010000248">
    <property type="protein sequence ID" value="GEU31414.1"/>
    <property type="molecule type" value="Genomic_DNA"/>
</dbReference>
<protein>
    <submittedName>
        <fullName evidence="2">Uncharacterized protein</fullName>
    </submittedName>
</protein>
<name>A0A6L2J6X3_TANCI</name>
<feature type="region of interest" description="Disordered" evidence="1">
    <location>
        <begin position="934"/>
        <end position="979"/>
    </location>
</feature>
<feature type="compositionally biased region" description="Polar residues" evidence="1">
    <location>
        <begin position="944"/>
        <end position="961"/>
    </location>
</feature>
<gene>
    <name evidence="2" type="ORF">Tci_003392</name>
</gene>
<sequence>MDSQSTPVVFAAKLPILNPNEFDLWKMRIEQYFLMTDYSLWEVIINGDSHIPSVVVKGATTPAVILTAKQKLARRNALKARGTLLMALPDKHQLKFNSHKDVKTLMQAIEKCFGGNTQTKKVQKILLKQQFVNFTASSSEDLNQIHDMLQKLVSQLEIHEGGSKPSNPLRRSPILQSKPLSHNNFKSINHSPWITYTSNPPITLLRIASVDVSEVHTFSLCPSRRDVHDLRSVENEFPAIVFNDSLTLNETLSCEHTVSSFNDEIDFRILFDESDDEDYTVVFDKNLFSYKIISINDLKTDLEIYNEKVNKPLFSSLEPTVSCIDDLDFFKDFENEFPAIVYNDALTSKSNFSTKPTLCPQHIDKFDLKDETSLSEYDDVEQSVLYINDLFPFNIICLDDLKSDKGKLVSKNGYDVFRENQYGVSTVLTSVDKINKFSQYGVLDEHQYGVSSLDLIAEGVSARMLMKHRDAQGQSVFTSRAWRRLFDIRGALVHELILEFFSTFRFGEEMQIASFGLYWTESARRNPDKGDLRDYWIGIASAGDFLGTALSYTFIMDPMLRLCHRLIACSIAGRSQAPKKVTVTDLFYLRGMDVGSVNVPYLLDRYLRLFDSGRKQGAMISGGQYVAHLAEHFGLLAEERLQGLTVIAPTLPIIDMAELEGDAKGVTKEAPVASGGGDEDEEMPQAVPPSPRTQGERIDRLEEEVNGMREALQGQRVVLDSMARNLSRVSKSRAEIKRESVYKSVEAKEKSNLKTRLLYKVVDIATCVVKVCKVWDDWEVDRYGNANLESNGTESEVQDESNKSENDTDADDADIRLVYDGEPMAEIQMTVKLSNLLKEIQENVFATATLKNKLRKVTGNSVDTKFTKTSILRKPSLQSLKNQSVVRQMIAFKSERPRISKPWNSLKNMSRSNPKNFCSSNGMVHNQYLEEAKKKAQLQERSRNSNTSVMPSARLQNIANSSKHKPRSTNQTTRNWPASKSSCKCVFNTNHDACITKLLKEVNPHAKKQSYKTRIGNIPAEKKNDAKKPKRRISTRQKFSINKSFAMYVKTTPPRSYLSWKPTGRIFTSVGLRWSPTGKTVGTCHNINDSAIPLGKETCSPNTII</sequence>
<evidence type="ECO:0000313" key="2">
    <source>
        <dbReference type="EMBL" id="GEU31414.1"/>
    </source>
</evidence>